<keyword evidence="2" id="KW-1185">Reference proteome</keyword>
<name>A0AAD2G8A1_9STRA</name>
<dbReference type="EMBL" id="CAKOGP040002256">
    <property type="protein sequence ID" value="CAJ1966097.1"/>
    <property type="molecule type" value="Genomic_DNA"/>
</dbReference>
<dbReference type="AlphaFoldDB" id="A0AAD2G8A1"/>
<dbReference type="Proteomes" id="UP001295423">
    <property type="component" value="Unassembled WGS sequence"/>
</dbReference>
<sequence length="110" mass="12622">MSENTWEKEVLNDTKEEGTEFFRAIGYGIERSHKLETVDFAPQLPSKSKAILVKHWVANYFTKQSDGVNDENYRFPWAQALSKTKGLTLGVDKTFALLQHNWEAIEAESN</sequence>
<evidence type="ECO:0000313" key="1">
    <source>
        <dbReference type="EMBL" id="CAJ1966097.1"/>
    </source>
</evidence>
<gene>
    <name evidence="1" type="ORF">CYCCA115_LOCUS21680</name>
</gene>
<evidence type="ECO:0000313" key="2">
    <source>
        <dbReference type="Proteomes" id="UP001295423"/>
    </source>
</evidence>
<organism evidence="1 2">
    <name type="scientific">Cylindrotheca closterium</name>
    <dbReference type="NCBI Taxonomy" id="2856"/>
    <lineage>
        <taxon>Eukaryota</taxon>
        <taxon>Sar</taxon>
        <taxon>Stramenopiles</taxon>
        <taxon>Ochrophyta</taxon>
        <taxon>Bacillariophyta</taxon>
        <taxon>Bacillariophyceae</taxon>
        <taxon>Bacillariophycidae</taxon>
        <taxon>Bacillariales</taxon>
        <taxon>Bacillariaceae</taxon>
        <taxon>Cylindrotheca</taxon>
    </lineage>
</organism>
<protein>
    <submittedName>
        <fullName evidence="1">Uncharacterized protein</fullName>
    </submittedName>
</protein>
<comment type="caution">
    <text evidence="1">The sequence shown here is derived from an EMBL/GenBank/DDBJ whole genome shotgun (WGS) entry which is preliminary data.</text>
</comment>
<accession>A0AAD2G8A1</accession>
<proteinExistence type="predicted"/>
<reference evidence="1" key="1">
    <citation type="submission" date="2023-08" db="EMBL/GenBank/DDBJ databases">
        <authorList>
            <person name="Audoor S."/>
            <person name="Bilcke G."/>
        </authorList>
    </citation>
    <scope>NUCLEOTIDE SEQUENCE</scope>
</reference>